<gene>
    <name evidence="1" type="ORF">C0Q70_09276</name>
</gene>
<evidence type="ECO:0000313" key="1">
    <source>
        <dbReference type="EMBL" id="PVD30015.1"/>
    </source>
</evidence>
<dbReference type="EMBL" id="PZQS01000005">
    <property type="protein sequence ID" value="PVD30015.1"/>
    <property type="molecule type" value="Genomic_DNA"/>
</dbReference>
<sequence>MHYSLGELGLLHGGVTNHVANVTSHEAGVTRHSTRDQITRVSEDVRTPYLIIFIVKADRRDGQHLHPPSNGI</sequence>
<name>A0A2T7P9C0_POMCA</name>
<comment type="caution">
    <text evidence="1">The sequence shown here is derived from an EMBL/GenBank/DDBJ whole genome shotgun (WGS) entry which is preliminary data.</text>
</comment>
<organism evidence="1 2">
    <name type="scientific">Pomacea canaliculata</name>
    <name type="common">Golden apple snail</name>
    <dbReference type="NCBI Taxonomy" id="400727"/>
    <lineage>
        <taxon>Eukaryota</taxon>
        <taxon>Metazoa</taxon>
        <taxon>Spiralia</taxon>
        <taxon>Lophotrochozoa</taxon>
        <taxon>Mollusca</taxon>
        <taxon>Gastropoda</taxon>
        <taxon>Caenogastropoda</taxon>
        <taxon>Architaenioglossa</taxon>
        <taxon>Ampullarioidea</taxon>
        <taxon>Ampullariidae</taxon>
        <taxon>Pomacea</taxon>
    </lineage>
</organism>
<evidence type="ECO:0000313" key="2">
    <source>
        <dbReference type="Proteomes" id="UP000245119"/>
    </source>
</evidence>
<keyword evidence="2" id="KW-1185">Reference proteome</keyword>
<accession>A0A2T7P9C0</accession>
<dbReference type="Proteomes" id="UP000245119">
    <property type="component" value="Linkage Group LG5"/>
</dbReference>
<reference evidence="1 2" key="1">
    <citation type="submission" date="2018-04" db="EMBL/GenBank/DDBJ databases">
        <title>The genome of golden apple snail Pomacea canaliculata provides insight into stress tolerance and invasive adaptation.</title>
        <authorList>
            <person name="Liu C."/>
            <person name="Liu B."/>
            <person name="Ren Y."/>
            <person name="Zhang Y."/>
            <person name="Wang H."/>
            <person name="Li S."/>
            <person name="Jiang F."/>
            <person name="Yin L."/>
            <person name="Zhang G."/>
            <person name="Qian W."/>
            <person name="Fan W."/>
        </authorList>
    </citation>
    <scope>NUCLEOTIDE SEQUENCE [LARGE SCALE GENOMIC DNA]</scope>
    <source>
        <strain evidence="1">SZHN2017</strain>
        <tissue evidence="1">Muscle</tissue>
    </source>
</reference>
<dbReference type="AlphaFoldDB" id="A0A2T7P9C0"/>
<protein>
    <submittedName>
        <fullName evidence="1">Uncharacterized protein</fullName>
    </submittedName>
</protein>
<proteinExistence type="predicted"/>